<keyword evidence="3" id="KW-1185">Reference proteome</keyword>
<gene>
    <name evidence="2" type="ORF">CBF35_07420</name>
</gene>
<evidence type="ECO:0000256" key="1">
    <source>
        <dbReference type="SAM" id="MobiDB-lite"/>
    </source>
</evidence>
<evidence type="ECO:0000313" key="2">
    <source>
        <dbReference type="EMBL" id="RST95786.1"/>
    </source>
</evidence>
<comment type="caution">
    <text evidence="2">The sequence shown here is derived from an EMBL/GenBank/DDBJ whole genome shotgun (WGS) entry which is preliminary data.</text>
</comment>
<sequence length="104" mass="12005">MSIQDNHNPLINLDNVRKALDEANEQRQLSYENTFLTYLDQFNQSNVSDEALLKIADNYRKEADELFDSIAKEQQRERPSKITQSSRVGSGNEDYDEDGNYIDG</sequence>
<feature type="region of interest" description="Disordered" evidence="1">
    <location>
        <begin position="70"/>
        <end position="104"/>
    </location>
</feature>
<accession>A0A429ZQ27</accession>
<proteinExistence type="predicted"/>
<protein>
    <submittedName>
        <fullName evidence="2">Uncharacterized protein</fullName>
    </submittedName>
</protein>
<feature type="compositionally biased region" description="Basic and acidic residues" evidence="1">
    <location>
        <begin position="70"/>
        <end position="80"/>
    </location>
</feature>
<dbReference type="Proteomes" id="UP000287239">
    <property type="component" value="Unassembled WGS sequence"/>
</dbReference>
<dbReference type="EMBL" id="NGJU01000009">
    <property type="protein sequence ID" value="RST95786.1"/>
    <property type="molecule type" value="Genomic_DNA"/>
</dbReference>
<dbReference type="RefSeq" id="WP_126779646.1">
    <property type="nucleotide sequence ID" value="NZ_CP177121.1"/>
</dbReference>
<dbReference type="AlphaFoldDB" id="A0A429ZQ27"/>
<name>A0A429ZQ27_9ENTE</name>
<feature type="compositionally biased region" description="Acidic residues" evidence="1">
    <location>
        <begin position="93"/>
        <end position="104"/>
    </location>
</feature>
<organism evidence="2 3">
    <name type="scientific">Vagococcus salmoninarum</name>
    <dbReference type="NCBI Taxonomy" id="2739"/>
    <lineage>
        <taxon>Bacteria</taxon>
        <taxon>Bacillati</taxon>
        <taxon>Bacillota</taxon>
        <taxon>Bacilli</taxon>
        <taxon>Lactobacillales</taxon>
        <taxon>Enterococcaceae</taxon>
        <taxon>Vagococcus</taxon>
    </lineage>
</organism>
<evidence type="ECO:0000313" key="3">
    <source>
        <dbReference type="Proteomes" id="UP000287239"/>
    </source>
</evidence>
<dbReference type="GeneID" id="98568193"/>
<reference evidence="2 3" key="1">
    <citation type="submission" date="2017-05" db="EMBL/GenBank/DDBJ databases">
        <title>Vagococcus spp. assemblies.</title>
        <authorList>
            <person name="Gulvik C.A."/>
        </authorList>
    </citation>
    <scope>NUCLEOTIDE SEQUENCE [LARGE SCALE GENOMIC DNA]</scope>
    <source>
        <strain evidence="2 3">NCFB 2777</strain>
    </source>
</reference>